<dbReference type="RefSeq" id="XP_006821488.1">
    <property type="nucleotide sequence ID" value="XM_006821425.1"/>
</dbReference>
<evidence type="ECO:0000313" key="2">
    <source>
        <dbReference type="Proteomes" id="UP000694865"/>
    </source>
</evidence>
<dbReference type="Proteomes" id="UP000694865">
    <property type="component" value="Unplaced"/>
</dbReference>
<reference evidence="3" key="1">
    <citation type="submission" date="2025-08" db="UniProtKB">
        <authorList>
            <consortium name="RefSeq"/>
        </authorList>
    </citation>
    <scope>IDENTIFICATION</scope>
    <source>
        <tissue evidence="3">Testes</tissue>
    </source>
</reference>
<sequence>MTLYCLVWLLTWYIISERTFTVKCMIDGIETESQLTEFIDSQLREFTVRLERAAFDVQSAHHRTYDTPHERKKRSSLYSYPHAYTYNTGAGNREEVSIVDITTFQEYGVNETVDVQYFHYNGLYWLSWSSPDPGASAIHVYDYSSNEFISLALLEYGTITSEPFLVNSKWFDKTMAYVAFAVSNVDQNSVTIFGLDDMTLVQQQVIDCGKVVGMKSITIGSNMYLMLAVEASSGAPQISSLYKWHARSELMFHVQDLTAAGAVDVEDSK</sequence>
<evidence type="ECO:0000256" key="1">
    <source>
        <dbReference type="SAM" id="SignalP"/>
    </source>
</evidence>
<keyword evidence="1" id="KW-0732">Signal</keyword>
<organism evidence="2 3">
    <name type="scientific">Saccoglossus kowalevskii</name>
    <name type="common">Acorn worm</name>
    <dbReference type="NCBI Taxonomy" id="10224"/>
    <lineage>
        <taxon>Eukaryota</taxon>
        <taxon>Metazoa</taxon>
        <taxon>Hemichordata</taxon>
        <taxon>Enteropneusta</taxon>
        <taxon>Harrimaniidae</taxon>
        <taxon>Saccoglossus</taxon>
    </lineage>
</organism>
<protein>
    <submittedName>
        <fullName evidence="3">Uncharacterized protein LOC102810108</fullName>
    </submittedName>
</protein>
<feature type="chain" id="PRO_5045154370" evidence="1">
    <location>
        <begin position="22"/>
        <end position="269"/>
    </location>
</feature>
<feature type="signal peptide" evidence="1">
    <location>
        <begin position="1"/>
        <end position="21"/>
    </location>
</feature>
<evidence type="ECO:0000313" key="3">
    <source>
        <dbReference type="RefSeq" id="XP_006821488.1"/>
    </source>
</evidence>
<keyword evidence="2" id="KW-1185">Reference proteome</keyword>
<proteinExistence type="predicted"/>
<name>A0ABM0MN97_SACKO</name>
<dbReference type="SUPFAM" id="SSF51004">
    <property type="entry name" value="C-terminal (heme d1) domain of cytochrome cd1-nitrite reductase"/>
    <property type="match status" value="1"/>
</dbReference>
<dbReference type="GeneID" id="102810108"/>
<dbReference type="InterPro" id="IPR011048">
    <property type="entry name" value="Haem_d1_sf"/>
</dbReference>
<gene>
    <name evidence="3" type="primary">LOC102810108</name>
</gene>
<accession>A0ABM0MN97</accession>